<feature type="domain" description="Response regulatory" evidence="6">
    <location>
        <begin position="577"/>
        <end position="693"/>
    </location>
</feature>
<dbReference type="InterPro" id="IPR036890">
    <property type="entry name" value="HATPase_C_sf"/>
</dbReference>
<dbReference type="Gene3D" id="3.30.565.10">
    <property type="entry name" value="Histidine kinase-like ATPase, C-terminal domain"/>
    <property type="match status" value="1"/>
</dbReference>
<name>A0ABP3NSJ5_9GAMM</name>
<evidence type="ECO:0000259" key="6">
    <source>
        <dbReference type="PROSITE" id="PS50110"/>
    </source>
</evidence>
<dbReference type="PANTHER" id="PTHR45339:SF1">
    <property type="entry name" value="HYBRID SIGNAL TRANSDUCTION HISTIDINE KINASE J"/>
    <property type="match status" value="1"/>
</dbReference>
<dbReference type="SMART" id="SM00448">
    <property type="entry name" value="REC"/>
    <property type="match status" value="1"/>
</dbReference>
<evidence type="ECO:0000256" key="1">
    <source>
        <dbReference type="ARBA" id="ARBA00022553"/>
    </source>
</evidence>
<keyword evidence="5" id="KW-0472">Membrane</keyword>
<dbReference type="Gene3D" id="3.40.50.2300">
    <property type="match status" value="1"/>
</dbReference>
<evidence type="ECO:0000256" key="2">
    <source>
        <dbReference type="ARBA" id="ARBA00023012"/>
    </source>
</evidence>
<dbReference type="SUPFAM" id="SSF55874">
    <property type="entry name" value="ATPase domain of HSP90 chaperone/DNA topoisomerase II/histidine kinase"/>
    <property type="match status" value="1"/>
</dbReference>
<keyword evidence="5" id="KW-0812">Transmembrane</keyword>
<protein>
    <recommendedName>
        <fullName evidence="6">Response regulatory domain-containing protein</fullName>
    </recommendedName>
</protein>
<gene>
    <name evidence="7" type="ORF">GCM10009098_18750</name>
</gene>
<keyword evidence="2" id="KW-0902">Two-component regulatory system</keyword>
<evidence type="ECO:0000256" key="3">
    <source>
        <dbReference type="PROSITE-ProRule" id="PRU00169"/>
    </source>
</evidence>
<dbReference type="PROSITE" id="PS50110">
    <property type="entry name" value="RESPONSE_REGULATORY"/>
    <property type="match status" value="1"/>
</dbReference>
<dbReference type="Pfam" id="PF00072">
    <property type="entry name" value="Response_reg"/>
    <property type="match status" value="1"/>
</dbReference>
<dbReference type="CDD" id="cd17546">
    <property type="entry name" value="REC_hyHK_CKI1_RcsC-like"/>
    <property type="match status" value="1"/>
</dbReference>
<feature type="modified residue" description="4-aspartylphosphate" evidence="3">
    <location>
        <position position="626"/>
    </location>
</feature>
<evidence type="ECO:0000313" key="8">
    <source>
        <dbReference type="Proteomes" id="UP001501169"/>
    </source>
</evidence>
<sequence>MMAFSAIWFHLESKAQQRIQIEQTATMLQFSVRPLLKDKDTDVLKAQLNNIRLTSVVPLAAIAVYSQQHRLLVVAGVPELLAEGAPEKAVTSYTAQVQANGILVYQPLTADSNMQVAAEQQYYMALLFTPVNAISEWLLPIAIVGLIGIVVLMILHNNLQHVAQRQHTDVSLLTHKLNQLRHGQLNVSVTEELVPELQPLKAALNELTHYLTENATQLGTELKQMQQKAAQQLQQLSELQQQYNKSELRHAQFAQLVQSRLTNLHQMQQQQTELEEGEFLSALAAQIDLLQLELGGAEEEPASLNLTQWFAEQVPQIRQYCKGKDIELQVFEGGDNICHEVCLPAQQLSLLLQAIMQVGGRADAVSELSLRLVLNVRPSETNLQISVTGNGDGIPPRVRQLLNSDDTRTLQWHESDIGILLVLKRRLQAGLTVQSLDGLGCTVMLTLPVAECSPIVAPRKMPHLLLFDSQSNSLTERSQVLSTLTDYLVKCSELSELARKSKQFAYDVAIVMLPEPADLARWCTELQHLRARCRVLCYAAKSQQAVWQEALQYTVYEMPFCLNDILSETPTQTELPQLLVVDDNATNLAFIQVLLKDQPVKLHTATCGIEALKLCQQQTFDVVLLDIQLPDIAGTEVASRLRQLTEYQLTPILAFTAHALDEEVSDFLSAGMNDVIFKPLEAAKLDIILRWCSSGKVDHVSQ</sequence>
<feature type="coiled-coil region" evidence="4">
    <location>
        <begin position="215"/>
        <end position="249"/>
    </location>
</feature>
<evidence type="ECO:0000313" key="7">
    <source>
        <dbReference type="EMBL" id="GAA0551366.1"/>
    </source>
</evidence>
<keyword evidence="8" id="KW-1185">Reference proteome</keyword>
<evidence type="ECO:0000256" key="4">
    <source>
        <dbReference type="SAM" id="Coils"/>
    </source>
</evidence>
<comment type="caution">
    <text evidence="7">The sequence shown here is derived from an EMBL/GenBank/DDBJ whole genome shotgun (WGS) entry which is preliminary data.</text>
</comment>
<reference evidence="8" key="1">
    <citation type="journal article" date="2019" name="Int. J. Syst. Evol. Microbiol.">
        <title>The Global Catalogue of Microorganisms (GCM) 10K type strain sequencing project: providing services to taxonomists for standard genome sequencing and annotation.</title>
        <authorList>
            <consortium name="The Broad Institute Genomics Platform"/>
            <consortium name="The Broad Institute Genome Sequencing Center for Infectious Disease"/>
            <person name="Wu L."/>
            <person name="Ma J."/>
        </authorList>
    </citation>
    <scope>NUCLEOTIDE SEQUENCE [LARGE SCALE GENOMIC DNA]</scope>
    <source>
        <strain evidence="8">JCM 14331</strain>
    </source>
</reference>
<evidence type="ECO:0000256" key="5">
    <source>
        <dbReference type="SAM" id="Phobius"/>
    </source>
</evidence>
<dbReference type="SUPFAM" id="SSF52172">
    <property type="entry name" value="CheY-like"/>
    <property type="match status" value="1"/>
</dbReference>
<dbReference type="InterPro" id="IPR011006">
    <property type="entry name" value="CheY-like_superfamily"/>
</dbReference>
<dbReference type="EMBL" id="BAAAEO010000003">
    <property type="protein sequence ID" value="GAA0551366.1"/>
    <property type="molecule type" value="Genomic_DNA"/>
</dbReference>
<keyword evidence="5" id="KW-1133">Transmembrane helix</keyword>
<dbReference type="InterPro" id="IPR001789">
    <property type="entry name" value="Sig_transdc_resp-reg_receiver"/>
</dbReference>
<keyword evidence="4" id="KW-0175">Coiled coil</keyword>
<organism evidence="7 8">
    <name type="scientific">Rheinheimera aquimaris</name>
    <dbReference type="NCBI Taxonomy" id="412437"/>
    <lineage>
        <taxon>Bacteria</taxon>
        <taxon>Pseudomonadati</taxon>
        <taxon>Pseudomonadota</taxon>
        <taxon>Gammaproteobacteria</taxon>
        <taxon>Chromatiales</taxon>
        <taxon>Chromatiaceae</taxon>
        <taxon>Rheinheimera</taxon>
    </lineage>
</organism>
<feature type="transmembrane region" description="Helical" evidence="5">
    <location>
        <begin position="137"/>
        <end position="155"/>
    </location>
</feature>
<keyword evidence="1 3" id="KW-0597">Phosphoprotein</keyword>
<proteinExistence type="predicted"/>
<accession>A0ABP3NSJ5</accession>
<dbReference type="PANTHER" id="PTHR45339">
    <property type="entry name" value="HYBRID SIGNAL TRANSDUCTION HISTIDINE KINASE J"/>
    <property type="match status" value="1"/>
</dbReference>
<dbReference type="Proteomes" id="UP001501169">
    <property type="component" value="Unassembled WGS sequence"/>
</dbReference>